<evidence type="ECO:0000256" key="1">
    <source>
        <dbReference type="ARBA" id="ARBA00006484"/>
    </source>
</evidence>
<evidence type="ECO:0000313" key="6">
    <source>
        <dbReference type="Proteomes" id="UP001209713"/>
    </source>
</evidence>
<comment type="similarity">
    <text evidence="1">Belongs to the short-chain dehydrogenases/reductases (SDR) family.</text>
</comment>
<dbReference type="SMART" id="SM00822">
    <property type="entry name" value="PKS_KR"/>
    <property type="match status" value="1"/>
</dbReference>
<comment type="caution">
    <text evidence="5">The sequence shown here is derived from an EMBL/GenBank/DDBJ whole genome shotgun (WGS) entry which is preliminary data.</text>
</comment>
<reference evidence="5 6" key="1">
    <citation type="submission" date="2022-10" db="EMBL/GenBank/DDBJ databases">
        <title>Marinomonas transparenta sp. nov. and Marinomonas sargassi sp. nov., isolated from marine alga (Sargassum natans (L.) Gaillon).</title>
        <authorList>
            <person name="Wang Y."/>
        </authorList>
    </citation>
    <scope>NUCLEOTIDE SEQUENCE [LARGE SCALE GENOMIC DNA]</scope>
    <source>
        <strain evidence="5 6">C2222</strain>
    </source>
</reference>
<dbReference type="EMBL" id="JAOVZB010000001">
    <property type="protein sequence ID" value="MCV2401794.1"/>
    <property type="molecule type" value="Genomic_DNA"/>
</dbReference>
<dbReference type="EC" id="1.1.1.47" evidence="5"/>
<dbReference type="Gene3D" id="3.40.50.720">
    <property type="entry name" value="NAD(P)-binding Rossmann-like Domain"/>
    <property type="match status" value="1"/>
</dbReference>
<sequence>MERFENKVVLVTGAASGIGLVTAEQFALEGAQVIATDINTQGLENAFSSAADKGMRIDTRYQDVTDKASWDSMVDAIVVDYGQLDVMFNNAGSADFALCENTTEEQWRSVNALNVDGVFFGMQSCIRVMKEKGGAIVNMSSIAGIIGEPLLAAYCATKGAVRTMTKAVAIDCARQGYPIRINSIHPGWTETALVNSLMAGLGEDGEAFASKTIGNVPMTRLGKPIEIARPVLFLASEDAAFMTGSELVVDGGYTAA</sequence>
<name>A0ABT2YPI1_9GAMM</name>
<dbReference type="GO" id="GO:0047936">
    <property type="term" value="F:glucose 1-dehydrogenase [NAD(P)+] activity"/>
    <property type="evidence" value="ECO:0007669"/>
    <property type="project" value="UniProtKB-EC"/>
</dbReference>
<dbReference type="PRINTS" id="PR00081">
    <property type="entry name" value="GDHRDH"/>
</dbReference>
<dbReference type="RefSeq" id="WP_263529166.1">
    <property type="nucleotide sequence ID" value="NZ_JAOVZB010000001.1"/>
</dbReference>
<dbReference type="SUPFAM" id="SSF51735">
    <property type="entry name" value="NAD(P)-binding Rossmann-fold domains"/>
    <property type="match status" value="1"/>
</dbReference>
<dbReference type="Pfam" id="PF13561">
    <property type="entry name" value="adh_short_C2"/>
    <property type="match status" value="1"/>
</dbReference>
<dbReference type="InterPro" id="IPR002347">
    <property type="entry name" value="SDR_fam"/>
</dbReference>
<evidence type="ECO:0000313" key="5">
    <source>
        <dbReference type="EMBL" id="MCV2401794.1"/>
    </source>
</evidence>
<gene>
    <name evidence="5" type="ORF">OFY17_02745</name>
</gene>
<proteinExistence type="inferred from homology"/>
<keyword evidence="3" id="KW-0520">NAD</keyword>
<protein>
    <submittedName>
        <fullName evidence="5">Glucose 1-dehydrogenase</fullName>
        <ecNumber evidence="5">1.1.1.47</ecNumber>
    </submittedName>
</protein>
<keyword evidence="6" id="KW-1185">Reference proteome</keyword>
<dbReference type="NCBIfam" id="NF005559">
    <property type="entry name" value="PRK07231.1"/>
    <property type="match status" value="1"/>
</dbReference>
<dbReference type="PANTHER" id="PTHR24321">
    <property type="entry name" value="DEHYDROGENASES, SHORT CHAIN"/>
    <property type="match status" value="1"/>
</dbReference>
<organism evidence="5 6">
    <name type="scientific">Marinomonas sargassi</name>
    <dbReference type="NCBI Taxonomy" id="2984494"/>
    <lineage>
        <taxon>Bacteria</taxon>
        <taxon>Pseudomonadati</taxon>
        <taxon>Pseudomonadota</taxon>
        <taxon>Gammaproteobacteria</taxon>
        <taxon>Oceanospirillales</taxon>
        <taxon>Oceanospirillaceae</taxon>
        <taxon>Marinomonas</taxon>
    </lineage>
</organism>
<evidence type="ECO:0000256" key="3">
    <source>
        <dbReference type="ARBA" id="ARBA00023027"/>
    </source>
</evidence>
<dbReference type="InterPro" id="IPR036291">
    <property type="entry name" value="NAD(P)-bd_dom_sf"/>
</dbReference>
<feature type="domain" description="Ketoreductase" evidence="4">
    <location>
        <begin position="7"/>
        <end position="191"/>
    </location>
</feature>
<dbReference type="PANTHER" id="PTHR24321:SF8">
    <property type="entry name" value="ESTRADIOL 17-BETA-DEHYDROGENASE 8-RELATED"/>
    <property type="match status" value="1"/>
</dbReference>
<keyword evidence="2 5" id="KW-0560">Oxidoreductase</keyword>
<evidence type="ECO:0000256" key="2">
    <source>
        <dbReference type="ARBA" id="ARBA00023002"/>
    </source>
</evidence>
<dbReference type="Proteomes" id="UP001209713">
    <property type="component" value="Unassembled WGS sequence"/>
</dbReference>
<dbReference type="PROSITE" id="PS00061">
    <property type="entry name" value="ADH_SHORT"/>
    <property type="match status" value="1"/>
</dbReference>
<accession>A0ABT2YPI1</accession>
<dbReference type="PRINTS" id="PR00080">
    <property type="entry name" value="SDRFAMILY"/>
</dbReference>
<dbReference type="InterPro" id="IPR020904">
    <property type="entry name" value="Sc_DH/Rdtase_CS"/>
</dbReference>
<evidence type="ECO:0000259" key="4">
    <source>
        <dbReference type="SMART" id="SM00822"/>
    </source>
</evidence>
<dbReference type="InterPro" id="IPR057326">
    <property type="entry name" value="KR_dom"/>
</dbReference>